<protein>
    <submittedName>
        <fullName evidence="2">Uncharacterized protein</fullName>
    </submittedName>
</protein>
<keyword evidence="1" id="KW-1133">Transmembrane helix</keyword>
<feature type="transmembrane region" description="Helical" evidence="1">
    <location>
        <begin position="181"/>
        <end position="207"/>
    </location>
</feature>
<sequence length="282" mass="31922">MSEIEEQNLNDNITEPPSPEVRDISHFMIDEPSSRQGVTVNVWRVSNTLLILGLGIGKTVAALQGQTIAPTILDWVLGVIWAIVAYWVSAFETESPESCSWLLKHNPRLSKATWWVILNTLKMSALFMVYSVHWIGTFSIPDGGGTLITVLRVTTLLLIWLWVIFINYISMWFYAEDFNQIFTVPIACTIVAIIYDIRCGYICEFYIGWYKLREMMESTNYVVKQIDPPGALVAAPAYLKDAAVYAAIQLLVALAGYYVKLEGYSALNLQFSLITFYITCSW</sequence>
<comment type="caution">
    <text evidence="2">The sequence shown here is derived from an EMBL/GenBank/DDBJ whole genome shotgun (WGS) entry which is preliminary data.</text>
</comment>
<feature type="transmembrane region" description="Helical" evidence="1">
    <location>
        <begin position="147"/>
        <end position="169"/>
    </location>
</feature>
<evidence type="ECO:0000256" key="1">
    <source>
        <dbReference type="SAM" id="Phobius"/>
    </source>
</evidence>
<keyword evidence="1" id="KW-0472">Membrane</keyword>
<dbReference type="EMBL" id="JAFIQS010000022">
    <property type="protein sequence ID" value="KAG5161982.1"/>
    <property type="molecule type" value="Genomic_DNA"/>
</dbReference>
<feature type="transmembrane region" description="Helical" evidence="1">
    <location>
        <begin position="112"/>
        <end position="135"/>
    </location>
</feature>
<gene>
    <name evidence="2" type="ORF">JR316_013116</name>
</gene>
<proteinExistence type="predicted"/>
<evidence type="ECO:0000313" key="2">
    <source>
        <dbReference type="EMBL" id="KAG5161982.1"/>
    </source>
</evidence>
<organism evidence="2">
    <name type="scientific">Psilocybe cubensis</name>
    <name type="common">Psychedelic mushroom</name>
    <name type="synonym">Stropharia cubensis</name>
    <dbReference type="NCBI Taxonomy" id="181762"/>
    <lineage>
        <taxon>Eukaryota</taxon>
        <taxon>Fungi</taxon>
        <taxon>Dikarya</taxon>
        <taxon>Basidiomycota</taxon>
        <taxon>Agaricomycotina</taxon>
        <taxon>Agaricomycetes</taxon>
        <taxon>Agaricomycetidae</taxon>
        <taxon>Agaricales</taxon>
        <taxon>Agaricineae</taxon>
        <taxon>Strophariaceae</taxon>
        <taxon>Psilocybe</taxon>
    </lineage>
</organism>
<accession>A0A8H7XJZ7</accession>
<dbReference type="AlphaFoldDB" id="A0A8H7XJZ7"/>
<keyword evidence="1" id="KW-0812">Transmembrane</keyword>
<feature type="transmembrane region" description="Helical" evidence="1">
    <location>
        <begin position="72"/>
        <end position="91"/>
    </location>
</feature>
<reference evidence="2" key="1">
    <citation type="submission" date="2021-02" db="EMBL/GenBank/DDBJ databases">
        <title>Psilocybe cubensis genome.</title>
        <authorList>
            <person name="Mckernan K.J."/>
            <person name="Crawford S."/>
            <person name="Trippe A."/>
            <person name="Kane L.T."/>
            <person name="Mclaughlin S."/>
        </authorList>
    </citation>
    <scope>NUCLEOTIDE SEQUENCE [LARGE SCALE GENOMIC DNA]</scope>
    <source>
        <strain evidence="2">MGC-MH-2018</strain>
    </source>
</reference>
<name>A0A8H7XJZ7_PSICU</name>